<dbReference type="InterPro" id="IPR023753">
    <property type="entry name" value="FAD/NAD-binding_dom"/>
</dbReference>
<evidence type="ECO:0000313" key="8">
    <source>
        <dbReference type="Proteomes" id="UP000295783"/>
    </source>
</evidence>
<comment type="similarity">
    <text evidence="1">Belongs to the GcvT family.</text>
</comment>
<evidence type="ECO:0000313" key="7">
    <source>
        <dbReference type="EMBL" id="TDQ83299.1"/>
    </source>
</evidence>
<protein>
    <submittedName>
        <fullName evidence="7">N-methylglutamate dehydrogenase subunit C</fullName>
    </submittedName>
</protein>
<gene>
    <name evidence="7" type="ORF">A8950_1585</name>
</gene>
<feature type="domain" description="SoxA A3" evidence="6">
    <location>
        <begin position="504"/>
        <end position="585"/>
    </location>
</feature>
<dbReference type="InterPro" id="IPR028896">
    <property type="entry name" value="GcvT/YgfZ/DmdA"/>
</dbReference>
<dbReference type="RefSeq" id="WP_133613065.1">
    <property type="nucleotide sequence ID" value="NZ_SNYW01000007.1"/>
</dbReference>
<dbReference type="InterPro" id="IPR041854">
    <property type="entry name" value="BFD-like_2Fe2S-bd_dom_sf"/>
</dbReference>
<keyword evidence="2" id="KW-0560">Oxidoreductase</keyword>
<dbReference type="PRINTS" id="PR00411">
    <property type="entry name" value="PNDRDTASEI"/>
</dbReference>
<dbReference type="OrthoDB" id="5287468at2"/>
<evidence type="ECO:0000259" key="6">
    <source>
        <dbReference type="Pfam" id="PF17806"/>
    </source>
</evidence>
<dbReference type="Gene3D" id="3.10.20.440">
    <property type="entry name" value="2Fe-2S iron-sulphur cluster binding domain, sarcosine oxidase, alpha subunit, N-terminal domain"/>
    <property type="match status" value="1"/>
</dbReference>
<dbReference type="InterPro" id="IPR036188">
    <property type="entry name" value="FAD/NAD-bd_sf"/>
</dbReference>
<dbReference type="Proteomes" id="UP000295783">
    <property type="component" value="Unassembled WGS sequence"/>
</dbReference>
<feature type="domain" description="FAD/NAD(P)-binding" evidence="4">
    <location>
        <begin position="170"/>
        <end position="448"/>
    </location>
</feature>
<dbReference type="InterPro" id="IPR006222">
    <property type="entry name" value="GCVT_N"/>
</dbReference>
<dbReference type="PANTHER" id="PTHR43757:SF2">
    <property type="entry name" value="AMINOMETHYLTRANSFERASE, MITOCHONDRIAL"/>
    <property type="match status" value="1"/>
</dbReference>
<dbReference type="EMBL" id="SNYW01000007">
    <property type="protein sequence ID" value="TDQ83299.1"/>
    <property type="molecule type" value="Genomic_DNA"/>
</dbReference>
<dbReference type="InterPro" id="IPR013977">
    <property type="entry name" value="GcvT_C"/>
</dbReference>
<name>A0A4R6WU25_9PROT</name>
<dbReference type="SUPFAM" id="SSF103025">
    <property type="entry name" value="Folate-binding domain"/>
    <property type="match status" value="1"/>
</dbReference>
<dbReference type="Pfam" id="PF17806">
    <property type="entry name" value="SO_alpha_A3"/>
    <property type="match status" value="1"/>
</dbReference>
<feature type="domain" description="GCVT N-terminal" evidence="3">
    <location>
        <begin position="596"/>
        <end position="864"/>
    </location>
</feature>
<dbReference type="SUPFAM" id="SSF51905">
    <property type="entry name" value="FAD/NAD(P)-binding domain"/>
    <property type="match status" value="1"/>
</dbReference>
<dbReference type="PANTHER" id="PTHR43757">
    <property type="entry name" value="AMINOMETHYLTRANSFERASE"/>
    <property type="match status" value="1"/>
</dbReference>
<evidence type="ECO:0000256" key="1">
    <source>
        <dbReference type="ARBA" id="ARBA00008609"/>
    </source>
</evidence>
<dbReference type="PRINTS" id="PR00368">
    <property type="entry name" value="FADPNR"/>
</dbReference>
<keyword evidence="8" id="KW-1185">Reference proteome</keyword>
<dbReference type="SUPFAM" id="SSF101790">
    <property type="entry name" value="Aminomethyltransferase beta-barrel domain"/>
    <property type="match status" value="1"/>
</dbReference>
<dbReference type="GO" id="GO:0016491">
    <property type="term" value="F:oxidoreductase activity"/>
    <property type="evidence" value="ECO:0007669"/>
    <property type="project" value="UniProtKB-KW"/>
</dbReference>
<feature type="domain" description="Aminomethyltransferase C-terminal" evidence="5">
    <location>
        <begin position="883"/>
        <end position="964"/>
    </location>
</feature>
<evidence type="ECO:0000259" key="5">
    <source>
        <dbReference type="Pfam" id="PF08669"/>
    </source>
</evidence>
<dbReference type="Gene3D" id="3.30.1360.120">
    <property type="entry name" value="Probable tRNA modification gtpase trme, domain 1"/>
    <property type="match status" value="1"/>
</dbReference>
<reference evidence="7 8" key="1">
    <citation type="submission" date="2019-03" db="EMBL/GenBank/DDBJ databases">
        <title>Genomic Encyclopedia of Type Strains, Phase III (KMG-III): the genomes of soil and plant-associated and newly described type strains.</title>
        <authorList>
            <person name="Whitman W."/>
        </authorList>
    </citation>
    <scope>NUCLEOTIDE SEQUENCE [LARGE SCALE GENOMIC DNA]</scope>
    <source>
        <strain evidence="7 8">CGMCC 1.7660</strain>
    </source>
</reference>
<evidence type="ECO:0000259" key="3">
    <source>
        <dbReference type="Pfam" id="PF01571"/>
    </source>
</evidence>
<proteinExistence type="inferred from homology"/>
<dbReference type="AlphaFoldDB" id="A0A4R6WU25"/>
<dbReference type="Pfam" id="PF08669">
    <property type="entry name" value="GCV_T_C"/>
    <property type="match status" value="1"/>
</dbReference>
<dbReference type="Pfam" id="PF13510">
    <property type="entry name" value="Fer2_4"/>
    <property type="match status" value="1"/>
</dbReference>
<comment type="caution">
    <text evidence="7">The sequence shown here is derived from an EMBL/GenBank/DDBJ whole genome shotgun (WGS) entry which is preliminary data.</text>
</comment>
<dbReference type="Gene3D" id="3.50.50.60">
    <property type="entry name" value="FAD/NAD(P)-binding domain"/>
    <property type="match status" value="1"/>
</dbReference>
<evidence type="ECO:0000256" key="2">
    <source>
        <dbReference type="ARBA" id="ARBA00023002"/>
    </source>
</evidence>
<evidence type="ECO:0000259" key="4">
    <source>
        <dbReference type="Pfam" id="PF07992"/>
    </source>
</evidence>
<organism evidence="7 8">
    <name type="scientific">Dongia mobilis</name>
    <dbReference type="NCBI Taxonomy" id="578943"/>
    <lineage>
        <taxon>Bacteria</taxon>
        <taxon>Pseudomonadati</taxon>
        <taxon>Pseudomonadota</taxon>
        <taxon>Alphaproteobacteria</taxon>
        <taxon>Rhodospirillales</taxon>
        <taxon>Dongiaceae</taxon>
        <taxon>Dongia</taxon>
    </lineage>
</organism>
<accession>A0A4R6WU25</accession>
<dbReference type="InterPro" id="IPR029043">
    <property type="entry name" value="GcvT/YgfZ_C"/>
</dbReference>
<dbReference type="InterPro" id="IPR042204">
    <property type="entry name" value="2Fe-2S-bd_N"/>
</dbReference>
<dbReference type="Pfam" id="PF07992">
    <property type="entry name" value="Pyr_redox_2"/>
    <property type="match status" value="1"/>
</dbReference>
<dbReference type="Pfam" id="PF01571">
    <property type="entry name" value="GCV_T"/>
    <property type="match status" value="1"/>
</dbReference>
<dbReference type="InterPro" id="IPR041117">
    <property type="entry name" value="SoxA_A3"/>
</dbReference>
<dbReference type="InterPro" id="IPR027266">
    <property type="entry name" value="TrmE/GcvT-like"/>
</dbReference>
<dbReference type="Gene3D" id="1.10.10.1100">
    <property type="entry name" value="BFD-like [2Fe-2S]-binding domain"/>
    <property type="match status" value="1"/>
</dbReference>
<sequence length="972" mass="105095">MSQLNRLPAPFGRLIDRAKPLTFEFEGRAIEGFAGDTIASALAANEQWMLSRSFKYHRPRGILTLAGQDANTLVQLPDEPSCLADRYPARHGLKVMAQNYFGSFDNDMARLVELAHRFLPVGFYYKTFNEKKSSWKFWEPVVRAMAGLGKIDPKADFHHSYYDKKYLFADVAVIGGGPAGLAAARAAADAGAEVILVEENEALGGSLGYARFDAKGERGNQVLDDLVKGVEGRGNLSVMTGAICSGYFADHWLPVIQGNRFYKLRAKSVVIATGSLEQPAVFRNNDLPGVMMASAAQRLIRLYGVRPGRKAVILAANDDAYGAALDLLDAGTEVVAIADLRATASNSPLVAAVKARGIAIHQGHGISEALYAKKSHISGAVLAPVAGEGTFGRGGTQVACDLILMSVGFSPAGQILHHAGAKFGYCHASNMFQPVETPTGVHAAGSVNNTYDLDAVLADGRRAGLAAARDAGLGVAEIPAAPAEKGNVGRTHPWPIFPHERGFDFVDFDEDLKYHDLVNGIADGYDNVELLKRYSTVGMGPSQGKHSAVAAVRIVARETGGDIARMSVTTQRPPYAPEKFGHLAGRVFDPERRTAMHHRHLELGAQMMPAGIWWRPAYYGAKSERSALINAEVRAVRENVGLIDVSTLGGLDVRGPDAAEFLNRMYTFAYVKQPVGRSRYVLMTDNAGVITDDGVACRFHDEHFYVTATTSGVDAVYRQMLFWNAQWRLDVDVANVTAAYAGVNIAGPKSRAVLQKVCSDIDLSAESFPYMGVRLGTVAGIPARLMRVGFVGELGYEIHVPAGYGEALWDALMEAGKAEGIRPFGVEAQRVLRLEKGHIIVSQDTDGLTNIWEADMAWAVAKSKPFFIGGRSTEIMGAKKQLRKLVGFTLKNDADPCPEECHLVLKGEEIVGRVTSAVRSPSLGKVLGLAYVHADDAAPGTSFEIKIDGGRRITGIVTKYPFYDPDNKRQEM</sequence>